<dbReference type="Proteomes" id="UP000772434">
    <property type="component" value="Unassembled WGS sequence"/>
</dbReference>
<accession>A0A9P5PJW0</accession>
<evidence type="ECO:0000313" key="3">
    <source>
        <dbReference type="Proteomes" id="UP000772434"/>
    </source>
</evidence>
<sequence>MYYDRTNLKLTLSTRVRHTYTTNQTIYVLGRLGYALCTNISTHAADFPTSQDNHRRRNSLVISFTPYLWPPSLPRRLGGGVQHIGLARGSRTNRYAYRGKHLVKKLCVVATDVGGEVDAPRKEGRERGRRQGNRFWLNFGIDAVGLLVFAAGFTLVTYSLSHSELPQHGPLRSVYHEYTVSKDIPQEPANLFTTFIASSVYRDWDRMDLKFSCIRRRRRPLHILGTHHNTCWLHSARLLINKVLACKISSGRELRNGAIVAANLVQKMVQKLGTQFFELNTMRMSHLRNDKRVVWTISVWTISAMPVPSAKF</sequence>
<keyword evidence="1" id="KW-0472">Membrane</keyword>
<keyword evidence="1" id="KW-0812">Transmembrane</keyword>
<keyword evidence="1" id="KW-1133">Transmembrane helix</keyword>
<organism evidence="2 3">
    <name type="scientific">Rhodocollybia butyracea</name>
    <dbReference type="NCBI Taxonomy" id="206335"/>
    <lineage>
        <taxon>Eukaryota</taxon>
        <taxon>Fungi</taxon>
        <taxon>Dikarya</taxon>
        <taxon>Basidiomycota</taxon>
        <taxon>Agaricomycotina</taxon>
        <taxon>Agaricomycetes</taxon>
        <taxon>Agaricomycetidae</taxon>
        <taxon>Agaricales</taxon>
        <taxon>Marasmiineae</taxon>
        <taxon>Omphalotaceae</taxon>
        <taxon>Rhodocollybia</taxon>
    </lineage>
</organism>
<evidence type="ECO:0000313" key="2">
    <source>
        <dbReference type="EMBL" id="KAF9065228.1"/>
    </source>
</evidence>
<dbReference type="EMBL" id="JADNRY010000107">
    <property type="protein sequence ID" value="KAF9065228.1"/>
    <property type="molecule type" value="Genomic_DNA"/>
</dbReference>
<reference evidence="2" key="1">
    <citation type="submission" date="2020-11" db="EMBL/GenBank/DDBJ databases">
        <authorList>
            <consortium name="DOE Joint Genome Institute"/>
            <person name="Ahrendt S."/>
            <person name="Riley R."/>
            <person name="Andreopoulos W."/>
            <person name="Labutti K."/>
            <person name="Pangilinan J."/>
            <person name="Ruiz-Duenas F.J."/>
            <person name="Barrasa J.M."/>
            <person name="Sanchez-Garcia M."/>
            <person name="Camarero S."/>
            <person name="Miyauchi S."/>
            <person name="Serrano A."/>
            <person name="Linde D."/>
            <person name="Babiker R."/>
            <person name="Drula E."/>
            <person name="Ayuso-Fernandez I."/>
            <person name="Pacheco R."/>
            <person name="Padilla G."/>
            <person name="Ferreira P."/>
            <person name="Barriuso J."/>
            <person name="Kellner H."/>
            <person name="Castanera R."/>
            <person name="Alfaro M."/>
            <person name="Ramirez L."/>
            <person name="Pisabarro A.G."/>
            <person name="Kuo A."/>
            <person name="Tritt A."/>
            <person name="Lipzen A."/>
            <person name="He G."/>
            <person name="Yan M."/>
            <person name="Ng V."/>
            <person name="Cullen D."/>
            <person name="Martin F."/>
            <person name="Rosso M.-N."/>
            <person name="Henrissat B."/>
            <person name="Hibbett D."/>
            <person name="Martinez A.T."/>
            <person name="Grigoriev I.V."/>
        </authorList>
    </citation>
    <scope>NUCLEOTIDE SEQUENCE</scope>
    <source>
        <strain evidence="2">AH 40177</strain>
    </source>
</reference>
<protein>
    <submittedName>
        <fullName evidence="2">Uncharacterized protein</fullName>
    </submittedName>
</protein>
<proteinExistence type="predicted"/>
<dbReference type="AlphaFoldDB" id="A0A9P5PJW0"/>
<comment type="caution">
    <text evidence="2">The sequence shown here is derived from an EMBL/GenBank/DDBJ whole genome shotgun (WGS) entry which is preliminary data.</text>
</comment>
<gene>
    <name evidence="2" type="ORF">BDP27DRAFT_1366595</name>
</gene>
<feature type="transmembrane region" description="Helical" evidence="1">
    <location>
        <begin position="135"/>
        <end position="160"/>
    </location>
</feature>
<keyword evidence="3" id="KW-1185">Reference proteome</keyword>
<evidence type="ECO:0000256" key="1">
    <source>
        <dbReference type="SAM" id="Phobius"/>
    </source>
</evidence>
<name>A0A9P5PJW0_9AGAR</name>